<evidence type="ECO:0000259" key="2">
    <source>
        <dbReference type="PROSITE" id="PS51160"/>
    </source>
</evidence>
<reference evidence="3 4" key="2">
    <citation type="journal article" date="2008" name="Bioinformatics">
        <title>Assembly reconciliation.</title>
        <authorList>
            <person name="Zimin A.V."/>
            <person name="Smith D.R."/>
            <person name="Sutton G."/>
            <person name="Yorke J.A."/>
        </authorList>
    </citation>
    <scope>NUCLEOTIDE SEQUENCE [LARGE SCALE GENOMIC DNA]</scope>
    <source>
        <strain evidence="3 4">TSC#14021-0224.01</strain>
    </source>
</reference>
<dbReference type="HOGENOM" id="CLU_1556918_0_0_1"/>
<organism evidence="3 4">
    <name type="scientific">Drosophila erecta</name>
    <name type="common">Fruit fly</name>
    <dbReference type="NCBI Taxonomy" id="7220"/>
    <lineage>
        <taxon>Eukaryota</taxon>
        <taxon>Metazoa</taxon>
        <taxon>Ecdysozoa</taxon>
        <taxon>Arthropoda</taxon>
        <taxon>Hexapoda</taxon>
        <taxon>Insecta</taxon>
        <taxon>Pterygota</taxon>
        <taxon>Neoptera</taxon>
        <taxon>Endopterygota</taxon>
        <taxon>Diptera</taxon>
        <taxon>Brachycera</taxon>
        <taxon>Muscomorpha</taxon>
        <taxon>Ephydroidea</taxon>
        <taxon>Drosophilidae</taxon>
        <taxon>Drosophila</taxon>
        <taxon>Sophophora</taxon>
    </lineage>
</organism>
<dbReference type="OMA" id="WVEESCI"/>
<dbReference type="PROSITE" id="PS51160">
    <property type="entry name" value="ACYLPHOSPHATASE_3"/>
    <property type="match status" value="1"/>
</dbReference>
<dbReference type="PhylomeDB" id="B3NLA0"/>
<evidence type="ECO:0000256" key="1">
    <source>
        <dbReference type="PROSITE-ProRule" id="PRU00520"/>
    </source>
</evidence>
<name>B3NLA0_DROER</name>
<gene>
    <name evidence="3" type="primary">Dere\GG21685</name>
    <name evidence="3" type="synonym">dere_GLEANR_6478</name>
    <name evidence="3" type="synonym">GG21685</name>
    <name evidence="3" type="ORF">Dere_GG21685</name>
</gene>
<accession>B3NLA0</accession>
<dbReference type="eggNOG" id="ENOG502TBKW">
    <property type="taxonomic scope" value="Eukaryota"/>
</dbReference>
<dbReference type="KEGG" id="der:6549243"/>
<proteinExistence type="predicted"/>
<reference evidence="3 4" key="1">
    <citation type="journal article" date="2007" name="Nature">
        <title>Evolution of genes and genomes on the Drosophila phylogeny.</title>
        <authorList>
            <consortium name="Drosophila 12 Genomes Consortium"/>
            <person name="Clark A.G."/>
            <person name="Eisen M.B."/>
            <person name="Smith D.R."/>
            <person name="Bergman C.M."/>
            <person name="Oliver B."/>
            <person name="Markow T.A."/>
            <person name="Kaufman T.C."/>
            <person name="Kellis M."/>
            <person name="Gelbart W."/>
            <person name="Iyer V.N."/>
            <person name="Pollard D.A."/>
            <person name="Sackton T.B."/>
            <person name="Larracuente A.M."/>
            <person name="Singh N.D."/>
            <person name="Abad J.P."/>
            <person name="Abt D.N."/>
            <person name="Adryan B."/>
            <person name="Aguade M."/>
            <person name="Akashi H."/>
            <person name="Anderson W.W."/>
            <person name="Aquadro C.F."/>
            <person name="Ardell D.H."/>
            <person name="Arguello R."/>
            <person name="Artieri C.G."/>
            <person name="Barbash D.A."/>
            <person name="Barker D."/>
            <person name="Barsanti P."/>
            <person name="Batterham P."/>
            <person name="Batzoglou S."/>
            <person name="Begun D."/>
            <person name="Bhutkar A."/>
            <person name="Blanco E."/>
            <person name="Bosak S.A."/>
            <person name="Bradley R.K."/>
            <person name="Brand A.D."/>
            <person name="Brent M.R."/>
            <person name="Brooks A.N."/>
            <person name="Brown R.H."/>
            <person name="Butlin R.K."/>
            <person name="Caggese C."/>
            <person name="Calvi B.R."/>
            <person name="Bernardo de Carvalho A."/>
            <person name="Caspi A."/>
            <person name="Castrezana S."/>
            <person name="Celniker S.E."/>
            <person name="Chang J.L."/>
            <person name="Chapple C."/>
            <person name="Chatterji S."/>
            <person name="Chinwalla A."/>
            <person name="Civetta A."/>
            <person name="Clifton S.W."/>
            <person name="Comeron J.M."/>
            <person name="Costello J.C."/>
            <person name="Coyne J.A."/>
            <person name="Daub J."/>
            <person name="David R.G."/>
            <person name="Delcher A.L."/>
            <person name="Delehaunty K."/>
            <person name="Do C.B."/>
            <person name="Ebling H."/>
            <person name="Edwards K."/>
            <person name="Eickbush T."/>
            <person name="Evans J.D."/>
            <person name="Filipski A."/>
            <person name="Findeiss S."/>
            <person name="Freyhult E."/>
            <person name="Fulton L."/>
            <person name="Fulton R."/>
            <person name="Garcia A.C."/>
            <person name="Gardiner A."/>
            <person name="Garfield D.A."/>
            <person name="Garvin B.E."/>
            <person name="Gibson G."/>
            <person name="Gilbert D."/>
            <person name="Gnerre S."/>
            <person name="Godfrey J."/>
            <person name="Good R."/>
            <person name="Gotea V."/>
            <person name="Gravely B."/>
            <person name="Greenberg A.J."/>
            <person name="Griffiths-Jones S."/>
            <person name="Gross S."/>
            <person name="Guigo R."/>
            <person name="Gustafson E.A."/>
            <person name="Haerty W."/>
            <person name="Hahn M.W."/>
            <person name="Halligan D.L."/>
            <person name="Halpern A.L."/>
            <person name="Halter G.M."/>
            <person name="Han M.V."/>
            <person name="Heger A."/>
            <person name="Hillier L."/>
            <person name="Hinrichs A.S."/>
            <person name="Holmes I."/>
            <person name="Hoskins R.A."/>
            <person name="Hubisz M.J."/>
            <person name="Hultmark D."/>
            <person name="Huntley M.A."/>
            <person name="Jaffe D.B."/>
            <person name="Jagadeeshan S."/>
            <person name="Jeck W.R."/>
            <person name="Johnson J."/>
            <person name="Jones C.D."/>
            <person name="Jordan W.C."/>
            <person name="Karpen G.H."/>
            <person name="Kataoka E."/>
            <person name="Keightley P.D."/>
            <person name="Kheradpour P."/>
            <person name="Kirkness E.F."/>
            <person name="Koerich L.B."/>
            <person name="Kristiansen K."/>
            <person name="Kudrna D."/>
            <person name="Kulathinal R.J."/>
            <person name="Kumar S."/>
            <person name="Kwok R."/>
            <person name="Lander E."/>
            <person name="Langley C.H."/>
            <person name="Lapoint R."/>
            <person name="Lazzaro B.P."/>
            <person name="Lee S.J."/>
            <person name="Levesque L."/>
            <person name="Li R."/>
            <person name="Lin C.F."/>
            <person name="Lin M.F."/>
            <person name="Lindblad-Toh K."/>
            <person name="Llopart A."/>
            <person name="Long M."/>
            <person name="Low L."/>
            <person name="Lozovsky E."/>
            <person name="Lu J."/>
            <person name="Luo M."/>
            <person name="Machado C.A."/>
            <person name="Makalowski W."/>
            <person name="Marzo M."/>
            <person name="Matsuda M."/>
            <person name="Matzkin L."/>
            <person name="McAllister B."/>
            <person name="McBride C.S."/>
            <person name="McKernan B."/>
            <person name="McKernan K."/>
            <person name="Mendez-Lago M."/>
            <person name="Minx P."/>
            <person name="Mollenhauer M.U."/>
            <person name="Montooth K."/>
            <person name="Mount S.M."/>
            <person name="Mu X."/>
            <person name="Myers E."/>
            <person name="Negre B."/>
            <person name="Newfeld S."/>
            <person name="Nielsen R."/>
            <person name="Noor M.A."/>
            <person name="O'Grady P."/>
            <person name="Pachter L."/>
            <person name="Papaceit M."/>
            <person name="Parisi M.J."/>
            <person name="Parisi M."/>
            <person name="Parts L."/>
            <person name="Pedersen J.S."/>
            <person name="Pesole G."/>
            <person name="Phillippy A.M."/>
            <person name="Ponting C.P."/>
            <person name="Pop M."/>
            <person name="Porcelli D."/>
            <person name="Powell J.R."/>
            <person name="Prohaska S."/>
            <person name="Pruitt K."/>
            <person name="Puig M."/>
            <person name="Quesneville H."/>
            <person name="Ram K.R."/>
            <person name="Rand D."/>
            <person name="Rasmussen M.D."/>
            <person name="Reed L.K."/>
            <person name="Reenan R."/>
            <person name="Reily A."/>
            <person name="Remington K.A."/>
            <person name="Rieger T.T."/>
            <person name="Ritchie M.G."/>
            <person name="Robin C."/>
            <person name="Rogers Y.H."/>
            <person name="Rohde C."/>
            <person name="Rozas J."/>
            <person name="Rubenfield M.J."/>
            <person name="Ruiz A."/>
            <person name="Russo S."/>
            <person name="Salzberg S.L."/>
            <person name="Sanchez-Gracia A."/>
            <person name="Saranga D.J."/>
            <person name="Sato H."/>
            <person name="Schaeffer S.W."/>
            <person name="Schatz M.C."/>
            <person name="Schlenke T."/>
            <person name="Schwartz R."/>
            <person name="Segarra C."/>
            <person name="Singh R.S."/>
            <person name="Sirot L."/>
            <person name="Sirota M."/>
            <person name="Sisneros N.B."/>
            <person name="Smith C.D."/>
            <person name="Smith T.F."/>
            <person name="Spieth J."/>
            <person name="Stage D.E."/>
            <person name="Stark A."/>
            <person name="Stephan W."/>
            <person name="Strausberg R.L."/>
            <person name="Strempel S."/>
            <person name="Sturgill D."/>
            <person name="Sutton G."/>
            <person name="Sutton G.G."/>
            <person name="Tao W."/>
            <person name="Teichmann S."/>
            <person name="Tobari Y.N."/>
            <person name="Tomimura Y."/>
            <person name="Tsolas J.M."/>
            <person name="Valente V.L."/>
            <person name="Venter E."/>
            <person name="Venter J.C."/>
            <person name="Vicario S."/>
            <person name="Vieira F.G."/>
            <person name="Vilella A.J."/>
            <person name="Villasante A."/>
            <person name="Walenz B."/>
            <person name="Wang J."/>
            <person name="Wasserman M."/>
            <person name="Watts T."/>
            <person name="Wilson D."/>
            <person name="Wilson R.K."/>
            <person name="Wing R.A."/>
            <person name="Wolfner M.F."/>
            <person name="Wong A."/>
            <person name="Wong G.K."/>
            <person name="Wu C.I."/>
            <person name="Wu G."/>
            <person name="Yamamoto D."/>
            <person name="Yang H.P."/>
            <person name="Yang S.P."/>
            <person name="Yorke J.A."/>
            <person name="Yoshida K."/>
            <person name="Zdobnov E."/>
            <person name="Zhang P."/>
            <person name="Zhang Y."/>
            <person name="Zimin A.V."/>
            <person name="Baldwin J."/>
            <person name="Abdouelleil A."/>
            <person name="Abdulkadir J."/>
            <person name="Abebe A."/>
            <person name="Abera B."/>
            <person name="Abreu J."/>
            <person name="Acer S.C."/>
            <person name="Aftuck L."/>
            <person name="Alexander A."/>
            <person name="An P."/>
            <person name="Anderson E."/>
            <person name="Anderson S."/>
            <person name="Arachi H."/>
            <person name="Azer M."/>
            <person name="Bachantsang P."/>
            <person name="Barry A."/>
            <person name="Bayul T."/>
            <person name="Berlin A."/>
            <person name="Bessette D."/>
            <person name="Bloom T."/>
            <person name="Blye J."/>
            <person name="Boguslavskiy L."/>
            <person name="Bonnet C."/>
            <person name="Boukhgalter B."/>
            <person name="Bourzgui I."/>
            <person name="Brown A."/>
            <person name="Cahill P."/>
            <person name="Channer S."/>
            <person name="Cheshatsang Y."/>
            <person name="Chuda L."/>
            <person name="Citroen M."/>
            <person name="Collymore A."/>
            <person name="Cooke P."/>
            <person name="Costello M."/>
            <person name="D'Aco K."/>
            <person name="Daza R."/>
            <person name="De Haan G."/>
            <person name="DeGray S."/>
            <person name="DeMaso C."/>
            <person name="Dhargay N."/>
            <person name="Dooley K."/>
            <person name="Dooley E."/>
            <person name="Doricent M."/>
            <person name="Dorje P."/>
            <person name="Dorjee K."/>
            <person name="Dupes A."/>
            <person name="Elong R."/>
            <person name="Falk J."/>
            <person name="Farina A."/>
            <person name="Faro S."/>
            <person name="Ferguson D."/>
            <person name="Fisher S."/>
            <person name="Foley C.D."/>
            <person name="Franke A."/>
            <person name="Friedrich D."/>
            <person name="Gadbois L."/>
            <person name="Gearin G."/>
            <person name="Gearin C.R."/>
            <person name="Giannoukos G."/>
            <person name="Goode T."/>
            <person name="Graham J."/>
            <person name="Grandbois E."/>
            <person name="Grewal S."/>
            <person name="Gyaltsen K."/>
            <person name="Hafez N."/>
            <person name="Hagos B."/>
            <person name="Hall J."/>
            <person name="Henson C."/>
            <person name="Hollinger A."/>
            <person name="Honan T."/>
            <person name="Huard M.D."/>
            <person name="Hughes L."/>
            <person name="Hurhula B."/>
            <person name="Husby M.E."/>
            <person name="Kamat A."/>
            <person name="Kanga B."/>
            <person name="Kashin S."/>
            <person name="Khazanovich D."/>
            <person name="Kisner P."/>
            <person name="Lance K."/>
            <person name="Lara M."/>
            <person name="Lee W."/>
            <person name="Lennon N."/>
            <person name="Letendre F."/>
            <person name="LeVine R."/>
            <person name="Lipovsky A."/>
            <person name="Liu X."/>
            <person name="Liu J."/>
            <person name="Liu S."/>
            <person name="Lokyitsang T."/>
            <person name="Lokyitsang Y."/>
            <person name="Lubonja R."/>
            <person name="Lui A."/>
            <person name="MacDonald P."/>
            <person name="Magnisalis V."/>
            <person name="Maru K."/>
            <person name="Matthews C."/>
            <person name="McCusker W."/>
            <person name="McDonough S."/>
            <person name="Mehta T."/>
            <person name="Meldrim J."/>
            <person name="Meneus L."/>
            <person name="Mihai O."/>
            <person name="Mihalev A."/>
            <person name="Mihova T."/>
            <person name="Mittelman R."/>
            <person name="Mlenga V."/>
            <person name="Montmayeur A."/>
            <person name="Mulrain L."/>
            <person name="Navidi A."/>
            <person name="Naylor J."/>
            <person name="Negash T."/>
            <person name="Nguyen T."/>
            <person name="Nguyen N."/>
            <person name="Nicol R."/>
            <person name="Norbu C."/>
            <person name="Norbu N."/>
            <person name="Novod N."/>
            <person name="O'Neill B."/>
            <person name="Osman S."/>
            <person name="Markiewicz E."/>
            <person name="Oyono O.L."/>
            <person name="Patti C."/>
            <person name="Phunkhang P."/>
            <person name="Pierre F."/>
            <person name="Priest M."/>
            <person name="Raghuraman S."/>
            <person name="Rege F."/>
            <person name="Reyes R."/>
            <person name="Rise C."/>
            <person name="Rogov P."/>
            <person name="Ross K."/>
            <person name="Ryan E."/>
            <person name="Settipalli S."/>
            <person name="Shea T."/>
            <person name="Sherpa N."/>
            <person name="Shi L."/>
            <person name="Shih D."/>
            <person name="Sparrow T."/>
            <person name="Spaulding J."/>
            <person name="Stalker J."/>
            <person name="Stange-Thomann N."/>
            <person name="Stavropoulos S."/>
            <person name="Stone C."/>
            <person name="Strader C."/>
            <person name="Tesfaye S."/>
            <person name="Thomson T."/>
            <person name="Thoulutsang Y."/>
            <person name="Thoulutsang D."/>
            <person name="Topham K."/>
            <person name="Topping I."/>
            <person name="Tsamla T."/>
            <person name="Vassiliev H."/>
            <person name="Vo A."/>
            <person name="Wangchuk T."/>
            <person name="Wangdi T."/>
            <person name="Weiand M."/>
            <person name="Wilkinson J."/>
            <person name="Wilson A."/>
            <person name="Yadav S."/>
            <person name="Young G."/>
            <person name="Yu Q."/>
            <person name="Zembek L."/>
            <person name="Zhong D."/>
            <person name="Zimmer A."/>
            <person name="Zwirko Z."/>
            <person name="Jaffe D.B."/>
            <person name="Alvarez P."/>
            <person name="Brockman W."/>
            <person name="Butler J."/>
            <person name="Chin C."/>
            <person name="Gnerre S."/>
            <person name="Grabherr M."/>
            <person name="Kleber M."/>
            <person name="Mauceli E."/>
            <person name="MacCallum I."/>
        </authorList>
    </citation>
    <scope>NUCLEOTIDE SEQUENCE [LARGE SCALE GENOMIC DNA]</scope>
    <source>
        <strain evidence="3 4">TSC#14021-0224.01</strain>
    </source>
</reference>
<dbReference type="AlphaFoldDB" id="B3NLA0"/>
<dbReference type="InterPro" id="IPR001792">
    <property type="entry name" value="Acylphosphatase-like_dom"/>
</dbReference>
<evidence type="ECO:0000313" key="4">
    <source>
        <dbReference type="Proteomes" id="UP000008711"/>
    </source>
</evidence>
<feature type="domain" description="Acylphosphatase-like" evidence="2">
    <location>
        <begin position="18"/>
        <end position="109"/>
    </location>
</feature>
<evidence type="ECO:0000313" key="3">
    <source>
        <dbReference type="EMBL" id="EDV54750.1"/>
    </source>
</evidence>
<dbReference type="Proteomes" id="UP000008711">
    <property type="component" value="Unassembled WGS sequence"/>
</dbReference>
<dbReference type="EMBL" id="CH954179">
    <property type="protein sequence ID" value="EDV54750.1"/>
    <property type="molecule type" value="Genomic_DNA"/>
</dbReference>
<protein>
    <recommendedName>
        <fullName evidence="2">Acylphosphatase-like domain-containing protein</fullName>
    </recommendedName>
</protein>
<sequence length="184" mass="21363">MTCKVADDRMFSEDIQLRTEFRLYNIMPGNQFRSRILHYCHSKHITGYMILTHDGRRAFGVMDGKRKDLNRMKHCLLSFFIPEPFSQRVSFSAYEICVNPSKEDFNIKYSVPKDATFLGDLQEDCFLRSKDEKKEPPEETEESRAVLAEYADFYNAEYFDNCASTVDTESYGYVSSLADSVSSQ</sequence>
<comment type="caution">
    <text evidence="1">Lacks conserved residue(s) required for the propagation of feature annotation.</text>
</comment>
<keyword evidence="4" id="KW-1185">Reference proteome</keyword>
<dbReference type="OrthoDB" id="7863224at2759"/>